<feature type="region of interest" description="Disordered" evidence="8">
    <location>
        <begin position="166"/>
        <end position="186"/>
    </location>
</feature>
<keyword evidence="6" id="KW-0508">mRNA splicing</keyword>
<evidence type="ECO:0000256" key="5">
    <source>
        <dbReference type="ARBA" id="ARBA00022664"/>
    </source>
</evidence>
<evidence type="ECO:0000256" key="6">
    <source>
        <dbReference type="ARBA" id="ARBA00023187"/>
    </source>
</evidence>
<feature type="domain" description="U4/U6.U5 small nuclear ribonucleoprotein 27kDa protein" evidence="9">
    <location>
        <begin position="150"/>
        <end position="205"/>
    </location>
</feature>
<sequence length="206" mass="24744">MSHRDREHRRRERSWEKEDRDRSDKYSRGGHSSFREEPRRRSSRSRSPRRGDRERRDHRDYRRDDRRERDSRRHDDSRGKDRSRERERERDRETDRDRELDRKGEGRDSSRREVPAPRDPPHSDSLSTSKQVPEYFSNNDNAEAGETVEDENDAMMAMMGVAGFGSTKGKHVEGNQEGSVNVKKSRTWRQYMNRRGGFNRPLDKIK</sequence>
<evidence type="ECO:0000313" key="11">
    <source>
        <dbReference type="Proteomes" id="UP001142393"/>
    </source>
</evidence>
<accession>A0A9W8TT26</accession>
<comment type="function">
    <text evidence="1">May play a role in mRNA splicing.</text>
</comment>
<dbReference type="GO" id="GO:0071011">
    <property type="term" value="C:precatalytic spliceosome"/>
    <property type="evidence" value="ECO:0007669"/>
    <property type="project" value="TreeGrafter"/>
</dbReference>
<name>A0A9W8TT26_9AGAR</name>
<feature type="region of interest" description="Disordered" evidence="8">
    <location>
        <begin position="1"/>
        <end position="145"/>
    </location>
</feature>
<feature type="compositionally biased region" description="Basic and acidic residues" evidence="8">
    <location>
        <begin position="13"/>
        <end position="40"/>
    </location>
</feature>
<feature type="compositionally biased region" description="Polar residues" evidence="8">
    <location>
        <begin position="124"/>
        <end position="141"/>
    </location>
</feature>
<feature type="compositionally biased region" description="Basic and acidic residues" evidence="8">
    <location>
        <begin position="49"/>
        <end position="122"/>
    </location>
</feature>
<evidence type="ECO:0000313" key="10">
    <source>
        <dbReference type="EMBL" id="KAJ3738843.1"/>
    </source>
</evidence>
<comment type="subunit">
    <text evidence="4">Part of a tri-snRNP complex.</text>
</comment>
<evidence type="ECO:0000256" key="3">
    <source>
        <dbReference type="ARBA" id="ARBA00008218"/>
    </source>
</evidence>
<dbReference type="PANTHER" id="PTHR31077:SF1">
    <property type="entry name" value="U4_U6.U5 SMALL NUCLEAR RIBONUCLEOPROTEIN 27 KDA PROTEIN"/>
    <property type="match status" value="1"/>
</dbReference>
<dbReference type="GO" id="GO:0006397">
    <property type="term" value="P:mRNA processing"/>
    <property type="evidence" value="ECO:0007669"/>
    <property type="project" value="UniProtKB-KW"/>
</dbReference>
<keyword evidence="11" id="KW-1185">Reference proteome</keyword>
<keyword evidence="5" id="KW-0507">mRNA processing</keyword>
<feature type="compositionally biased region" description="Basic residues" evidence="8">
    <location>
        <begin position="1"/>
        <end position="12"/>
    </location>
</feature>
<dbReference type="GO" id="GO:0008380">
    <property type="term" value="P:RNA splicing"/>
    <property type="evidence" value="ECO:0007669"/>
    <property type="project" value="UniProtKB-KW"/>
</dbReference>
<reference evidence="10 11" key="1">
    <citation type="journal article" date="2023" name="Proc. Natl. Acad. Sci. U.S.A.">
        <title>A global phylogenomic analysis of the shiitake genus Lentinula.</title>
        <authorList>
            <person name="Sierra-Patev S."/>
            <person name="Min B."/>
            <person name="Naranjo-Ortiz M."/>
            <person name="Looney B."/>
            <person name="Konkel Z."/>
            <person name="Slot J.C."/>
            <person name="Sakamoto Y."/>
            <person name="Steenwyk J.L."/>
            <person name="Rokas A."/>
            <person name="Carro J."/>
            <person name="Camarero S."/>
            <person name="Ferreira P."/>
            <person name="Molpeceres G."/>
            <person name="Ruiz-Duenas F.J."/>
            <person name="Serrano A."/>
            <person name="Henrissat B."/>
            <person name="Drula E."/>
            <person name="Hughes K.W."/>
            <person name="Mata J.L."/>
            <person name="Ishikawa N.K."/>
            <person name="Vargas-Isla R."/>
            <person name="Ushijima S."/>
            <person name="Smith C.A."/>
            <person name="Donoghue J."/>
            <person name="Ahrendt S."/>
            <person name="Andreopoulos W."/>
            <person name="He G."/>
            <person name="LaButti K."/>
            <person name="Lipzen A."/>
            <person name="Ng V."/>
            <person name="Riley R."/>
            <person name="Sandor L."/>
            <person name="Barry K."/>
            <person name="Martinez A.T."/>
            <person name="Xiao Y."/>
            <person name="Gibbons J.G."/>
            <person name="Terashima K."/>
            <person name="Grigoriev I.V."/>
            <person name="Hibbett D."/>
        </authorList>
    </citation>
    <scope>NUCLEOTIDE SEQUENCE [LARGE SCALE GENOMIC DNA]</scope>
    <source>
        <strain evidence="10 11">TFB7810</strain>
    </source>
</reference>
<evidence type="ECO:0000256" key="8">
    <source>
        <dbReference type="SAM" id="MobiDB-lite"/>
    </source>
</evidence>
<dbReference type="InterPro" id="IPR013957">
    <property type="entry name" value="SNRNP27"/>
</dbReference>
<protein>
    <recommendedName>
        <fullName evidence="9">U4/U6.U5 small nuclear ribonucleoprotein 27kDa protein domain-containing protein</fullName>
    </recommendedName>
</protein>
<evidence type="ECO:0000256" key="2">
    <source>
        <dbReference type="ARBA" id="ARBA00004123"/>
    </source>
</evidence>
<dbReference type="AlphaFoldDB" id="A0A9W8TT26"/>
<comment type="subcellular location">
    <subcellularLocation>
        <location evidence="2">Nucleus</location>
    </subcellularLocation>
</comment>
<evidence type="ECO:0000256" key="4">
    <source>
        <dbReference type="ARBA" id="ARBA00011825"/>
    </source>
</evidence>
<keyword evidence="7" id="KW-0539">Nucleus</keyword>
<dbReference type="Pfam" id="PF08648">
    <property type="entry name" value="SNRNP27"/>
    <property type="match status" value="1"/>
</dbReference>
<dbReference type="Proteomes" id="UP001142393">
    <property type="component" value="Unassembled WGS sequence"/>
</dbReference>
<proteinExistence type="inferred from homology"/>
<organism evidence="10 11">
    <name type="scientific">Lentinula detonsa</name>
    <dbReference type="NCBI Taxonomy" id="2804962"/>
    <lineage>
        <taxon>Eukaryota</taxon>
        <taxon>Fungi</taxon>
        <taxon>Dikarya</taxon>
        <taxon>Basidiomycota</taxon>
        <taxon>Agaricomycotina</taxon>
        <taxon>Agaricomycetes</taxon>
        <taxon>Agaricomycetidae</taxon>
        <taxon>Agaricales</taxon>
        <taxon>Marasmiineae</taxon>
        <taxon>Omphalotaceae</taxon>
        <taxon>Lentinula</taxon>
    </lineage>
</organism>
<evidence type="ECO:0000259" key="9">
    <source>
        <dbReference type="Pfam" id="PF08648"/>
    </source>
</evidence>
<evidence type="ECO:0000256" key="7">
    <source>
        <dbReference type="ARBA" id="ARBA00023242"/>
    </source>
</evidence>
<dbReference type="EMBL" id="JANVFU010000022">
    <property type="protein sequence ID" value="KAJ3738843.1"/>
    <property type="molecule type" value="Genomic_DNA"/>
</dbReference>
<dbReference type="PANTHER" id="PTHR31077">
    <property type="entry name" value="U4/U6.U5 SMALL NUCLEAR RIBONUCLEOPROTEIN 27 KDA PROTEIN"/>
    <property type="match status" value="1"/>
</dbReference>
<comment type="caution">
    <text evidence="10">The sequence shown here is derived from an EMBL/GenBank/DDBJ whole genome shotgun (WGS) entry which is preliminary data.</text>
</comment>
<evidence type="ECO:0000256" key="1">
    <source>
        <dbReference type="ARBA" id="ARBA00003632"/>
    </source>
</evidence>
<comment type="similarity">
    <text evidence="3">Belongs to the SNUT3 family.</text>
</comment>
<gene>
    <name evidence="10" type="ORF">DFH05DRAFT_1553113</name>
</gene>
<feature type="non-terminal residue" evidence="10">
    <location>
        <position position="206"/>
    </location>
</feature>